<proteinExistence type="predicted"/>
<evidence type="ECO:0000313" key="3">
    <source>
        <dbReference type="Proteomes" id="UP001217918"/>
    </source>
</evidence>
<feature type="region of interest" description="Disordered" evidence="1">
    <location>
        <begin position="128"/>
        <end position="168"/>
    </location>
</feature>
<accession>A0AAD9I752</accession>
<evidence type="ECO:0000313" key="2">
    <source>
        <dbReference type="EMBL" id="KAK2072281.1"/>
    </source>
</evidence>
<dbReference type="AlphaFoldDB" id="A0AAD9I752"/>
<dbReference type="EMBL" id="JAQQPM010000006">
    <property type="protein sequence ID" value="KAK2072281.1"/>
    <property type="molecule type" value="Genomic_DNA"/>
</dbReference>
<sequence>MIDHQLPVGSEVFVIDTQVPERVLRQQWRASLRCVIIGRSLIFRRTGLEQSQTLGLLIKNLILETWTESPDRSSKGSVRSKATELAREMPRFPSSSSPQVMSTRKERSADDGNAVFNMATISAARPTEDAFVGGQSPPQPAPYSAPSRAKLPPRKDLQQTPGSDNDKIDASLAMDLADVQRELQKMGAASHQMMLARMTEQWSGSLEGLFFEEHEMEKKRWMLTALHGLNSPPGDDSTRGRNSAPRPTMMLALFEPKATASYLAGLHPKVPITHMAPSPLSHILFRNIIPLTCPVLSSETLVLPRESFSSAYCHGMASLVQAPEIPLLLRKIHECLVPKGVFHLILLDPMPIASTLGPRMRDWLDNNVMLNVGTKFRCANPSKLFPTWLTEAKLRGDGSVITKVRFRAVPTTSDSTSTRNEKSIKMELRAAVGRMLWQEIWGGFVKNDTWWWDVPECVEECVQLGTRWEYSMIEAVKDGNH</sequence>
<dbReference type="Proteomes" id="UP001217918">
    <property type="component" value="Unassembled WGS sequence"/>
</dbReference>
<feature type="compositionally biased region" description="Basic and acidic residues" evidence="1">
    <location>
        <begin position="81"/>
        <end position="90"/>
    </location>
</feature>
<evidence type="ECO:0000256" key="1">
    <source>
        <dbReference type="SAM" id="MobiDB-lite"/>
    </source>
</evidence>
<reference evidence="2" key="1">
    <citation type="journal article" date="2023" name="Mol. Plant Microbe Interact.">
        <title>Elucidating the Obligate Nature and Biological Capacity of an Invasive Fungal Corn Pathogen.</title>
        <authorList>
            <person name="MacCready J.S."/>
            <person name="Roggenkamp E.M."/>
            <person name="Gdanetz K."/>
            <person name="Chilvers M.I."/>
        </authorList>
    </citation>
    <scope>NUCLEOTIDE SEQUENCE</scope>
    <source>
        <strain evidence="2">PM02</strain>
    </source>
</reference>
<gene>
    <name evidence="2" type="ORF">P8C59_006644</name>
</gene>
<comment type="caution">
    <text evidence="2">The sequence shown here is derived from an EMBL/GenBank/DDBJ whole genome shotgun (WGS) entry which is preliminary data.</text>
</comment>
<keyword evidence="3" id="KW-1185">Reference proteome</keyword>
<feature type="region of interest" description="Disordered" evidence="1">
    <location>
        <begin position="69"/>
        <end position="114"/>
    </location>
</feature>
<organism evidence="2 3">
    <name type="scientific">Phyllachora maydis</name>
    <dbReference type="NCBI Taxonomy" id="1825666"/>
    <lineage>
        <taxon>Eukaryota</taxon>
        <taxon>Fungi</taxon>
        <taxon>Dikarya</taxon>
        <taxon>Ascomycota</taxon>
        <taxon>Pezizomycotina</taxon>
        <taxon>Sordariomycetes</taxon>
        <taxon>Sordariomycetidae</taxon>
        <taxon>Phyllachorales</taxon>
        <taxon>Phyllachoraceae</taxon>
        <taxon>Phyllachora</taxon>
    </lineage>
</organism>
<protein>
    <submittedName>
        <fullName evidence="2">Uncharacterized protein</fullName>
    </submittedName>
</protein>
<name>A0AAD9I752_9PEZI</name>
<feature type="compositionally biased region" description="Polar residues" evidence="1">
    <location>
        <begin position="93"/>
        <end position="102"/>
    </location>
</feature>